<dbReference type="PANTHER" id="PTHR11945:SF387">
    <property type="entry name" value="AGAMOUS-LIKE MADS-BOX PROTEIN AGL80"/>
    <property type="match status" value="1"/>
</dbReference>
<dbReference type="CDD" id="cd00266">
    <property type="entry name" value="MADS_SRF_like"/>
    <property type="match status" value="1"/>
</dbReference>
<dbReference type="PANTHER" id="PTHR11945">
    <property type="entry name" value="MADS BOX PROTEIN"/>
    <property type="match status" value="1"/>
</dbReference>
<dbReference type="GO" id="GO:0005634">
    <property type="term" value="C:nucleus"/>
    <property type="evidence" value="ECO:0007669"/>
    <property type="project" value="UniProtKB-SubCell"/>
</dbReference>
<dbReference type="Pfam" id="PF00319">
    <property type="entry name" value="SRF-TF"/>
    <property type="match status" value="1"/>
</dbReference>
<evidence type="ECO:0000313" key="8">
    <source>
        <dbReference type="EMBL" id="RHN56742.1"/>
    </source>
</evidence>
<dbReference type="PaxDb" id="3880-AES98989"/>
<dbReference type="FunFam" id="3.40.1810.10:FF:000024">
    <property type="entry name" value="Agamous-like MADS-box protein AGL80"/>
    <property type="match status" value="1"/>
</dbReference>
<dbReference type="InterPro" id="IPR036879">
    <property type="entry name" value="TF_MADSbox_sf"/>
</dbReference>
<gene>
    <name evidence="9" type="primary">11427239</name>
    <name evidence="7" type="ordered locus">MTR_5g075380</name>
    <name evidence="8" type="ORF">MtrunA17_Chr5g0432691</name>
</gene>
<proteinExistence type="predicted"/>
<reference evidence="8" key="4">
    <citation type="journal article" date="2018" name="Nat. Plants">
        <title>Whole-genome landscape of Medicago truncatula symbiotic genes.</title>
        <authorList>
            <person name="Pecrix Y."/>
            <person name="Gamas P."/>
            <person name="Carrere S."/>
        </authorList>
    </citation>
    <scope>NUCLEOTIDE SEQUENCE</scope>
    <source>
        <tissue evidence="8">Leaves</tissue>
    </source>
</reference>
<dbReference type="EnsemblPlants" id="AES98989">
    <property type="protein sequence ID" value="AES98989"/>
    <property type="gene ID" value="MTR_5g075380"/>
</dbReference>
<dbReference type="STRING" id="3880.G7K0T4"/>
<organism evidence="7 10">
    <name type="scientific">Medicago truncatula</name>
    <name type="common">Barrel medic</name>
    <name type="synonym">Medicago tribuloides</name>
    <dbReference type="NCBI Taxonomy" id="3880"/>
    <lineage>
        <taxon>Eukaryota</taxon>
        <taxon>Viridiplantae</taxon>
        <taxon>Streptophyta</taxon>
        <taxon>Embryophyta</taxon>
        <taxon>Tracheophyta</taxon>
        <taxon>Spermatophyta</taxon>
        <taxon>Magnoliopsida</taxon>
        <taxon>eudicotyledons</taxon>
        <taxon>Gunneridae</taxon>
        <taxon>Pentapetalae</taxon>
        <taxon>rosids</taxon>
        <taxon>fabids</taxon>
        <taxon>Fabales</taxon>
        <taxon>Fabaceae</taxon>
        <taxon>Papilionoideae</taxon>
        <taxon>50 kb inversion clade</taxon>
        <taxon>NPAAA clade</taxon>
        <taxon>Hologalegina</taxon>
        <taxon>IRL clade</taxon>
        <taxon>Trifolieae</taxon>
        <taxon>Medicago</taxon>
    </lineage>
</organism>
<comment type="subcellular location">
    <subcellularLocation>
        <location evidence="1">Nucleus</location>
    </subcellularLocation>
</comment>
<keyword evidence="2" id="KW-0805">Transcription regulation</keyword>
<dbReference type="SUPFAM" id="SSF55455">
    <property type="entry name" value="SRF-like"/>
    <property type="match status" value="1"/>
</dbReference>
<protein>
    <submittedName>
        <fullName evidence="7">MADS-box transcription factor family protein</fullName>
    </submittedName>
    <submittedName>
        <fullName evidence="8">Putative transcription factor MADS-type1 family</fullName>
    </submittedName>
</protein>
<dbReference type="OMA" id="KENRMMW"/>
<keyword evidence="4" id="KW-0804">Transcription</keyword>
<evidence type="ECO:0000313" key="9">
    <source>
        <dbReference type="EnsemblPlants" id="AES98989"/>
    </source>
</evidence>
<keyword evidence="5" id="KW-0539">Nucleus</keyword>
<evidence type="ECO:0000256" key="4">
    <source>
        <dbReference type="ARBA" id="ARBA00023163"/>
    </source>
</evidence>
<evidence type="ECO:0000256" key="5">
    <source>
        <dbReference type="ARBA" id="ARBA00023242"/>
    </source>
</evidence>
<dbReference type="GO" id="GO:0000978">
    <property type="term" value="F:RNA polymerase II cis-regulatory region sequence-specific DNA binding"/>
    <property type="evidence" value="ECO:0000318"/>
    <property type="project" value="GO_Central"/>
</dbReference>
<dbReference type="EMBL" id="CM001221">
    <property type="protein sequence ID" value="AES98989.1"/>
    <property type="molecule type" value="Genomic_DNA"/>
</dbReference>
<dbReference type="InterPro" id="IPR033897">
    <property type="entry name" value="SRF-like_MADS-box"/>
</dbReference>
<evidence type="ECO:0000256" key="2">
    <source>
        <dbReference type="ARBA" id="ARBA00023015"/>
    </source>
</evidence>
<dbReference type="GO" id="GO:0000981">
    <property type="term" value="F:DNA-binding transcription factor activity, RNA polymerase II-specific"/>
    <property type="evidence" value="ECO:0000318"/>
    <property type="project" value="GO_Central"/>
</dbReference>
<evidence type="ECO:0000313" key="10">
    <source>
        <dbReference type="Proteomes" id="UP000002051"/>
    </source>
</evidence>
<dbReference type="HOGENOM" id="CLU_053053_7_0_1"/>
<keyword evidence="10" id="KW-1185">Reference proteome</keyword>
<name>G7K0T4_MEDTR</name>
<evidence type="ECO:0000256" key="3">
    <source>
        <dbReference type="ARBA" id="ARBA00023125"/>
    </source>
</evidence>
<reference evidence="7 10" key="2">
    <citation type="journal article" date="2014" name="BMC Genomics">
        <title>An improved genome release (version Mt4.0) for the model legume Medicago truncatula.</title>
        <authorList>
            <person name="Tang H."/>
            <person name="Krishnakumar V."/>
            <person name="Bidwell S."/>
            <person name="Rosen B."/>
            <person name="Chan A."/>
            <person name="Zhou S."/>
            <person name="Gentzbittel L."/>
            <person name="Childs K.L."/>
            <person name="Yandell M."/>
            <person name="Gundlach H."/>
            <person name="Mayer K.F."/>
            <person name="Schwartz D.C."/>
            <person name="Town C.D."/>
        </authorList>
    </citation>
    <scope>GENOME REANNOTATION</scope>
    <source>
        <strain evidence="9 10">cv. Jemalong A17</strain>
    </source>
</reference>
<sequence length="162" mass="19122">MAGKKVKLAFITNHTARRATYKKRVQSLMKKLNEITTLCGVKACGIVFKPDDLEPQIWPSIEGVHSVLVRFMQTPNFDRDRKMFDHESYLKERIQKLNEKLKKKMKENRMMWMSVQLHHYLEAGNVPEDLSTSDMNDLTYVVDEKMKEINMKMVQLEKDERS</sequence>
<accession>G7K0T4</accession>
<dbReference type="AlphaFoldDB" id="G7K0T4"/>
<dbReference type="eggNOG" id="KOG0014">
    <property type="taxonomic scope" value="Eukaryota"/>
</dbReference>
<dbReference type="Proteomes" id="UP000002051">
    <property type="component" value="Chromosome 5"/>
</dbReference>
<dbReference type="Gene3D" id="3.40.1810.10">
    <property type="entry name" value="Transcription factor, MADS-box"/>
    <property type="match status" value="1"/>
</dbReference>
<reference evidence="9" key="3">
    <citation type="submission" date="2015-04" db="UniProtKB">
        <authorList>
            <consortium name="EnsemblPlants"/>
        </authorList>
    </citation>
    <scope>IDENTIFICATION</scope>
    <source>
        <strain evidence="9">cv. Jemalong A17</strain>
    </source>
</reference>
<evidence type="ECO:0000256" key="1">
    <source>
        <dbReference type="ARBA" id="ARBA00004123"/>
    </source>
</evidence>
<dbReference type="GO" id="GO:0045944">
    <property type="term" value="P:positive regulation of transcription by RNA polymerase II"/>
    <property type="evidence" value="ECO:0007669"/>
    <property type="project" value="InterPro"/>
</dbReference>
<evidence type="ECO:0000259" key="6">
    <source>
        <dbReference type="PROSITE" id="PS50066"/>
    </source>
</evidence>
<dbReference type="KEGG" id="mtr:11427239"/>
<dbReference type="SMART" id="SM00432">
    <property type="entry name" value="MADS"/>
    <property type="match status" value="1"/>
</dbReference>
<dbReference type="EMBL" id="PSQE01000005">
    <property type="protein sequence ID" value="RHN56742.1"/>
    <property type="molecule type" value="Genomic_DNA"/>
</dbReference>
<dbReference type="GO" id="GO:0046983">
    <property type="term" value="F:protein dimerization activity"/>
    <property type="evidence" value="ECO:0007669"/>
    <property type="project" value="InterPro"/>
</dbReference>
<reference evidence="7 10" key="1">
    <citation type="journal article" date="2011" name="Nature">
        <title>The Medicago genome provides insight into the evolution of rhizobial symbioses.</title>
        <authorList>
            <person name="Young N.D."/>
            <person name="Debelle F."/>
            <person name="Oldroyd G.E."/>
            <person name="Geurts R."/>
            <person name="Cannon S.B."/>
            <person name="Udvardi M.K."/>
            <person name="Benedito V.A."/>
            <person name="Mayer K.F."/>
            <person name="Gouzy J."/>
            <person name="Schoof H."/>
            <person name="Van de Peer Y."/>
            <person name="Proost S."/>
            <person name="Cook D.R."/>
            <person name="Meyers B.C."/>
            <person name="Spannagl M."/>
            <person name="Cheung F."/>
            <person name="De Mita S."/>
            <person name="Krishnakumar V."/>
            <person name="Gundlach H."/>
            <person name="Zhou S."/>
            <person name="Mudge J."/>
            <person name="Bharti A.K."/>
            <person name="Murray J.D."/>
            <person name="Naoumkina M.A."/>
            <person name="Rosen B."/>
            <person name="Silverstein K.A."/>
            <person name="Tang H."/>
            <person name="Rombauts S."/>
            <person name="Zhao P.X."/>
            <person name="Zhou P."/>
            <person name="Barbe V."/>
            <person name="Bardou P."/>
            <person name="Bechner M."/>
            <person name="Bellec A."/>
            <person name="Berger A."/>
            <person name="Berges H."/>
            <person name="Bidwell S."/>
            <person name="Bisseling T."/>
            <person name="Choisne N."/>
            <person name="Couloux A."/>
            <person name="Denny R."/>
            <person name="Deshpande S."/>
            <person name="Dai X."/>
            <person name="Doyle J.J."/>
            <person name="Dudez A.M."/>
            <person name="Farmer A.D."/>
            <person name="Fouteau S."/>
            <person name="Franken C."/>
            <person name="Gibelin C."/>
            <person name="Gish J."/>
            <person name="Goldstein S."/>
            <person name="Gonzalez A.J."/>
            <person name="Green P.J."/>
            <person name="Hallab A."/>
            <person name="Hartog M."/>
            <person name="Hua A."/>
            <person name="Humphray S.J."/>
            <person name="Jeong D.H."/>
            <person name="Jing Y."/>
            <person name="Jocker A."/>
            <person name="Kenton S.M."/>
            <person name="Kim D.J."/>
            <person name="Klee K."/>
            <person name="Lai H."/>
            <person name="Lang C."/>
            <person name="Lin S."/>
            <person name="Macmil S.L."/>
            <person name="Magdelenat G."/>
            <person name="Matthews L."/>
            <person name="McCorrison J."/>
            <person name="Monaghan E.L."/>
            <person name="Mun J.H."/>
            <person name="Najar F.Z."/>
            <person name="Nicholson C."/>
            <person name="Noirot C."/>
            <person name="O'Bleness M."/>
            <person name="Paule C.R."/>
            <person name="Poulain J."/>
            <person name="Prion F."/>
            <person name="Qin B."/>
            <person name="Qu C."/>
            <person name="Retzel E.F."/>
            <person name="Riddle C."/>
            <person name="Sallet E."/>
            <person name="Samain S."/>
            <person name="Samson N."/>
            <person name="Sanders I."/>
            <person name="Saurat O."/>
            <person name="Scarpelli C."/>
            <person name="Schiex T."/>
            <person name="Segurens B."/>
            <person name="Severin A.J."/>
            <person name="Sherrier D.J."/>
            <person name="Shi R."/>
            <person name="Sims S."/>
            <person name="Singer S.R."/>
            <person name="Sinharoy S."/>
            <person name="Sterck L."/>
            <person name="Viollet A."/>
            <person name="Wang B.B."/>
            <person name="Wang K."/>
            <person name="Wang M."/>
            <person name="Wang X."/>
            <person name="Warfsmann J."/>
            <person name="Weissenbach J."/>
            <person name="White D.D."/>
            <person name="White J.D."/>
            <person name="Wiley G.B."/>
            <person name="Wincker P."/>
            <person name="Xing Y."/>
            <person name="Yang L."/>
            <person name="Yao Z."/>
            <person name="Ying F."/>
            <person name="Zhai J."/>
            <person name="Zhou L."/>
            <person name="Zuber A."/>
            <person name="Denarie J."/>
            <person name="Dixon R.A."/>
            <person name="May G.D."/>
            <person name="Schwartz D.C."/>
            <person name="Rogers J."/>
            <person name="Quetier F."/>
            <person name="Town C.D."/>
            <person name="Roe B.A."/>
        </authorList>
    </citation>
    <scope>NUCLEOTIDE SEQUENCE [LARGE SCALE GENOMIC DNA]</scope>
    <source>
        <strain evidence="7">A17</strain>
        <strain evidence="9 10">cv. Jemalong A17</strain>
    </source>
</reference>
<dbReference type="OrthoDB" id="678337at2759"/>
<dbReference type="GO" id="GO:0006357">
    <property type="term" value="P:regulation of transcription by RNA polymerase II"/>
    <property type="evidence" value="ECO:0000318"/>
    <property type="project" value="GO_Central"/>
</dbReference>
<dbReference type="PROSITE" id="PS50066">
    <property type="entry name" value="MADS_BOX_2"/>
    <property type="match status" value="1"/>
</dbReference>
<dbReference type="Gramene" id="rna32183">
    <property type="protein sequence ID" value="RHN56742.1"/>
    <property type="gene ID" value="gene32183"/>
</dbReference>
<feature type="domain" description="MADS-box" evidence="6">
    <location>
        <begin position="1"/>
        <end position="48"/>
    </location>
</feature>
<evidence type="ECO:0000313" key="7">
    <source>
        <dbReference type="EMBL" id="AES98989.1"/>
    </source>
</evidence>
<dbReference type="Proteomes" id="UP000265566">
    <property type="component" value="Chromosome 5"/>
</dbReference>
<keyword evidence="3" id="KW-0238">DNA-binding</keyword>
<dbReference type="InterPro" id="IPR002100">
    <property type="entry name" value="TF_MADSbox"/>
</dbReference>